<gene>
    <name evidence="1" type="ORF">R1flu_021286</name>
</gene>
<dbReference type="Proteomes" id="UP001605036">
    <property type="component" value="Unassembled WGS sequence"/>
</dbReference>
<organism evidence="1 2">
    <name type="scientific">Riccia fluitans</name>
    <dbReference type="NCBI Taxonomy" id="41844"/>
    <lineage>
        <taxon>Eukaryota</taxon>
        <taxon>Viridiplantae</taxon>
        <taxon>Streptophyta</taxon>
        <taxon>Embryophyta</taxon>
        <taxon>Marchantiophyta</taxon>
        <taxon>Marchantiopsida</taxon>
        <taxon>Marchantiidae</taxon>
        <taxon>Marchantiales</taxon>
        <taxon>Ricciaceae</taxon>
        <taxon>Riccia</taxon>
    </lineage>
</organism>
<name>A0ABD1ZNZ0_9MARC</name>
<reference evidence="1 2" key="1">
    <citation type="submission" date="2024-09" db="EMBL/GenBank/DDBJ databases">
        <title>Chromosome-scale assembly of Riccia fluitans.</title>
        <authorList>
            <person name="Paukszto L."/>
            <person name="Sawicki J."/>
            <person name="Karawczyk K."/>
            <person name="Piernik-Szablinska J."/>
            <person name="Szczecinska M."/>
            <person name="Mazdziarz M."/>
        </authorList>
    </citation>
    <scope>NUCLEOTIDE SEQUENCE [LARGE SCALE GENOMIC DNA]</scope>
    <source>
        <strain evidence="1">Rf_01</strain>
        <tissue evidence="1">Aerial parts of the thallus</tissue>
    </source>
</reference>
<accession>A0ABD1ZNZ0</accession>
<sequence>MHMGMQKLEQSPSWRWSCLETARKGWTQPMSFWHKLYETEENADNLAAKWLEGQYALTWEERWRLLWKKGGLPRVKLWTWKLLRRAFFTRERAATMQVT</sequence>
<keyword evidence="2" id="KW-1185">Reference proteome</keyword>
<proteinExistence type="predicted"/>
<protein>
    <submittedName>
        <fullName evidence="1">Uncharacterized protein</fullName>
    </submittedName>
</protein>
<dbReference type="EMBL" id="JBHFFA010000001">
    <property type="protein sequence ID" value="KAL2653158.1"/>
    <property type="molecule type" value="Genomic_DNA"/>
</dbReference>
<evidence type="ECO:0000313" key="2">
    <source>
        <dbReference type="Proteomes" id="UP001605036"/>
    </source>
</evidence>
<dbReference type="AlphaFoldDB" id="A0ABD1ZNZ0"/>
<comment type="caution">
    <text evidence="1">The sequence shown here is derived from an EMBL/GenBank/DDBJ whole genome shotgun (WGS) entry which is preliminary data.</text>
</comment>
<evidence type="ECO:0000313" key="1">
    <source>
        <dbReference type="EMBL" id="KAL2653158.1"/>
    </source>
</evidence>